<proteinExistence type="predicted"/>
<dbReference type="EMBL" id="MT141394">
    <property type="protein sequence ID" value="QJA60060.1"/>
    <property type="molecule type" value="Genomic_DNA"/>
</dbReference>
<reference evidence="1" key="1">
    <citation type="submission" date="2020-03" db="EMBL/GenBank/DDBJ databases">
        <title>The deep terrestrial virosphere.</title>
        <authorList>
            <person name="Holmfeldt K."/>
            <person name="Nilsson E."/>
            <person name="Simone D."/>
            <person name="Lopez-Fernandez M."/>
            <person name="Wu X."/>
            <person name="de Brujin I."/>
            <person name="Lundin D."/>
            <person name="Andersson A."/>
            <person name="Bertilsson S."/>
            <person name="Dopson M."/>
        </authorList>
    </citation>
    <scope>NUCLEOTIDE SEQUENCE</scope>
    <source>
        <strain evidence="1">MM415B01200</strain>
    </source>
</reference>
<name>A0A6M3IR43_9ZZZZ</name>
<evidence type="ECO:0000313" key="1">
    <source>
        <dbReference type="EMBL" id="QJA60060.1"/>
    </source>
</evidence>
<organism evidence="1">
    <name type="scientific">viral metagenome</name>
    <dbReference type="NCBI Taxonomy" id="1070528"/>
    <lineage>
        <taxon>unclassified sequences</taxon>
        <taxon>metagenomes</taxon>
        <taxon>organismal metagenomes</taxon>
    </lineage>
</organism>
<accession>A0A6M3IR43</accession>
<sequence length="394" mass="38780">MVAAASITNNIEGPPRLTGDSGRDTVAIIQWLSSFYTKAILSGGLLQPQNMDPSLISLGDLVAVADQFPYYTAEDTFDLTGLTAFARSILDDDDAATVRATIGAGTLTAVTATAPVASSGGNTPVISIADFVASGATHARGAVPDPGAAAGTTKFLREDATFAVPPGVDEVTAQAVGFTITKGTTPKTLTVALDASVSGTNTGDQTNITGNAATVTTNANLTGPITSAGNATAVAAQTGTGSTFVMDTSPTLIEPVIGVATGTSLVVTGPVTTMKQSGATTKASSVGEVYPFTPGASKTVGIQCGNINGGGIAVLSNSADGGGAVFYFEYKSATTVKLTGDAVFVAGLAPAAGEIGVGKSANSATLQIVTGSGISGGLSVCVLGQNVTGTTEPA</sequence>
<protein>
    <submittedName>
        <fullName evidence="1">Putative tail protein</fullName>
    </submittedName>
</protein>
<dbReference type="AlphaFoldDB" id="A0A6M3IR43"/>
<gene>
    <name evidence="1" type="ORF">MM415B01200_0005</name>
</gene>